<accession>A0A9W9FXS9</accession>
<evidence type="ECO:0000313" key="3">
    <source>
        <dbReference type="Proteomes" id="UP001149165"/>
    </source>
</evidence>
<gene>
    <name evidence="2" type="ORF">N7456_005088</name>
</gene>
<reference evidence="2" key="1">
    <citation type="submission" date="2022-11" db="EMBL/GenBank/DDBJ databases">
        <authorList>
            <person name="Petersen C."/>
        </authorList>
    </citation>
    <scope>NUCLEOTIDE SEQUENCE</scope>
    <source>
        <strain evidence="2">IBT 30069</strain>
    </source>
</reference>
<organism evidence="2 3">
    <name type="scientific">Penicillium angulare</name>
    <dbReference type="NCBI Taxonomy" id="116970"/>
    <lineage>
        <taxon>Eukaryota</taxon>
        <taxon>Fungi</taxon>
        <taxon>Dikarya</taxon>
        <taxon>Ascomycota</taxon>
        <taxon>Pezizomycotina</taxon>
        <taxon>Eurotiomycetes</taxon>
        <taxon>Eurotiomycetidae</taxon>
        <taxon>Eurotiales</taxon>
        <taxon>Aspergillaceae</taxon>
        <taxon>Penicillium</taxon>
    </lineage>
</organism>
<dbReference type="Proteomes" id="UP001149165">
    <property type="component" value="Unassembled WGS sequence"/>
</dbReference>
<dbReference type="EMBL" id="JAPQKH010000003">
    <property type="protein sequence ID" value="KAJ5108413.1"/>
    <property type="molecule type" value="Genomic_DNA"/>
</dbReference>
<feature type="region of interest" description="Disordered" evidence="1">
    <location>
        <begin position="1"/>
        <end position="50"/>
    </location>
</feature>
<sequence>MNRLRRHRPWKGALFRSPQTSENSKTSAKSSANSSTDNSPTSEQWSDAIEDQRDGFYKYSDPLIKDADEMLKMNAQKRYRGSDEGSEISLEQRRHSSPYTISSGEWVVTMAYNPSSPSPYPSPQARSLDDLDTFEVFQHFGEVLKIFAKVYAIAKVLQMVFMGFDVELDMSRETGLMYWIEQAESVVRTNSLADLIETTENLFYAVSARVDFEMVAVELCSLFKIPLRPTRIRKHQFFMPDSCHLYRVLLVIKDFLKDPKICEHREEDLVTRFQEEYVRVLICKDSHLGTFIADDLLGFRRHIYPIASNPMSEFCVKWLGIISIFPEIPPETITLLAEKYCRYLPREWPAMDIPLEEMPFTNLAMIDPYHRQKQIIENHRIGALARLEGKVIGETRREHQTFRTLHMAKHCACICKSSCFCAVECTYRAERLCPCAERQLRTQISLNRKDAGRFDFVTRVNTLAVVGFQGLATLRPDVSEDGILRELFDILNVIGTEIQKERSVAPELNWLEL</sequence>
<dbReference type="OrthoDB" id="4158501at2759"/>
<proteinExistence type="predicted"/>
<keyword evidence="3" id="KW-1185">Reference proteome</keyword>
<evidence type="ECO:0000313" key="2">
    <source>
        <dbReference type="EMBL" id="KAJ5108413.1"/>
    </source>
</evidence>
<feature type="compositionally biased region" description="Low complexity" evidence="1">
    <location>
        <begin position="20"/>
        <end position="42"/>
    </location>
</feature>
<evidence type="ECO:0000256" key="1">
    <source>
        <dbReference type="SAM" id="MobiDB-lite"/>
    </source>
</evidence>
<comment type="caution">
    <text evidence="2">The sequence shown here is derived from an EMBL/GenBank/DDBJ whole genome shotgun (WGS) entry which is preliminary data.</text>
</comment>
<dbReference type="AlphaFoldDB" id="A0A9W9FXS9"/>
<name>A0A9W9FXS9_9EURO</name>
<reference evidence="2" key="2">
    <citation type="journal article" date="2023" name="IMA Fungus">
        <title>Comparative genomic study of the Penicillium genus elucidates a diverse pangenome and 15 lateral gene transfer events.</title>
        <authorList>
            <person name="Petersen C."/>
            <person name="Sorensen T."/>
            <person name="Nielsen M.R."/>
            <person name="Sondergaard T.E."/>
            <person name="Sorensen J.L."/>
            <person name="Fitzpatrick D.A."/>
            <person name="Frisvad J.C."/>
            <person name="Nielsen K.L."/>
        </authorList>
    </citation>
    <scope>NUCLEOTIDE SEQUENCE</scope>
    <source>
        <strain evidence="2">IBT 30069</strain>
    </source>
</reference>
<protein>
    <submittedName>
        <fullName evidence="2">Uncharacterized protein</fullName>
    </submittedName>
</protein>
<feature type="compositionally biased region" description="Basic residues" evidence="1">
    <location>
        <begin position="1"/>
        <end position="10"/>
    </location>
</feature>